<evidence type="ECO:0000313" key="3">
    <source>
        <dbReference type="EMBL" id="QEC68039.1"/>
    </source>
</evidence>
<proteinExistence type="predicted"/>
<accession>A0A5B8V9V5</accession>
<dbReference type="AlphaFoldDB" id="A0A5B8V9V5"/>
<evidence type="ECO:0000256" key="2">
    <source>
        <dbReference type="SAM" id="Phobius"/>
    </source>
</evidence>
<keyword evidence="1" id="KW-0175">Coiled coil</keyword>
<name>A0A5B8V9V5_9BACT</name>
<dbReference type="OrthoDB" id="646640at2"/>
<dbReference type="EMBL" id="CP042435">
    <property type="protein sequence ID" value="QEC68039.1"/>
    <property type="molecule type" value="Genomic_DNA"/>
</dbReference>
<feature type="transmembrane region" description="Helical" evidence="2">
    <location>
        <begin position="110"/>
        <end position="132"/>
    </location>
</feature>
<dbReference type="Proteomes" id="UP000321533">
    <property type="component" value="Chromosome"/>
</dbReference>
<reference evidence="3 4" key="1">
    <citation type="journal article" date="2016" name="Int. J. Syst. Evol. Microbiol.">
        <title>Panacibacter ginsenosidivorans gen. nov., sp. nov., with ginsenoside converting activity isolated from soil of a ginseng field.</title>
        <authorList>
            <person name="Siddiqi M.Z."/>
            <person name="Muhammad Shafi S."/>
            <person name="Choi K.D."/>
            <person name="Im W.T."/>
        </authorList>
    </citation>
    <scope>NUCLEOTIDE SEQUENCE [LARGE SCALE GENOMIC DNA]</scope>
    <source>
        <strain evidence="3 4">Gsoil1550</strain>
    </source>
</reference>
<evidence type="ECO:0000313" key="4">
    <source>
        <dbReference type="Proteomes" id="UP000321533"/>
    </source>
</evidence>
<evidence type="ECO:0000256" key="1">
    <source>
        <dbReference type="SAM" id="Coils"/>
    </source>
</evidence>
<keyword evidence="4" id="KW-1185">Reference proteome</keyword>
<feature type="coiled-coil region" evidence="1">
    <location>
        <begin position="163"/>
        <end position="190"/>
    </location>
</feature>
<organism evidence="3 4">
    <name type="scientific">Panacibacter ginsenosidivorans</name>
    <dbReference type="NCBI Taxonomy" id="1813871"/>
    <lineage>
        <taxon>Bacteria</taxon>
        <taxon>Pseudomonadati</taxon>
        <taxon>Bacteroidota</taxon>
        <taxon>Chitinophagia</taxon>
        <taxon>Chitinophagales</taxon>
        <taxon>Chitinophagaceae</taxon>
        <taxon>Panacibacter</taxon>
    </lineage>
</organism>
<dbReference type="KEGG" id="pgin:FRZ67_12260"/>
<feature type="transmembrane region" description="Helical" evidence="2">
    <location>
        <begin position="285"/>
        <end position="306"/>
    </location>
</feature>
<dbReference type="Pfam" id="PF14362">
    <property type="entry name" value="DUF4407"/>
    <property type="match status" value="1"/>
</dbReference>
<keyword evidence="2" id="KW-1133">Transmembrane helix</keyword>
<sequence length="399" mass="45778">MQESIQSLSQRAEYEPSLFTRFLWWLSTAEKELVIDCKVDRNRYAITGMTVLGTWLFATLAWTYFFSTIVTDFWIASLLGIFMGGIILGIDRALIKGITASNKNKITPLLFRAILAITIGTFMAQPALLYLFDKEVHLQISLDNEGKKRLKLQQLDSLYAAQKTELINEKNALQLQLNNKYNEVSNAREAFIAETDGTGGSGKIGLRDIAKAKQNEYSKLDNDYTQLNGALQPRLHAIDSTLATIETAKQAEQKKFEALLNDGFLVRIEALQHLVENNSAMAFRYYLLVILLVLIELMPVIAKTILPVGAYDEKVRLQEEMEREIAARNTRKETDLKELYNQLAFEQDSEFIKDFFEQAKQQRKEKMLEKLGRWKKSEGRSFDSVWTNLKKDFLTKQEN</sequence>
<keyword evidence="2" id="KW-0812">Transmembrane</keyword>
<feature type="transmembrane region" description="Helical" evidence="2">
    <location>
        <begin position="73"/>
        <end position="90"/>
    </location>
</feature>
<protein>
    <submittedName>
        <fullName evidence="3">DUF4407 domain-containing protein</fullName>
    </submittedName>
</protein>
<feature type="transmembrane region" description="Helical" evidence="2">
    <location>
        <begin position="44"/>
        <end position="67"/>
    </location>
</feature>
<dbReference type="InterPro" id="IPR025519">
    <property type="entry name" value="DUF4407"/>
</dbReference>
<keyword evidence="2" id="KW-0472">Membrane</keyword>
<gene>
    <name evidence="3" type="ORF">FRZ67_12260</name>
</gene>
<dbReference type="RefSeq" id="WP_147189846.1">
    <property type="nucleotide sequence ID" value="NZ_CP042435.1"/>
</dbReference>